<feature type="domain" description="UspA" evidence="2">
    <location>
        <begin position="1"/>
        <end position="147"/>
    </location>
</feature>
<dbReference type="PANTHER" id="PTHR46268:SF6">
    <property type="entry name" value="UNIVERSAL STRESS PROTEIN UP12"/>
    <property type="match status" value="1"/>
</dbReference>
<dbReference type="Pfam" id="PF00582">
    <property type="entry name" value="Usp"/>
    <property type="match status" value="1"/>
</dbReference>
<dbReference type="InterPro" id="IPR006016">
    <property type="entry name" value="UspA"/>
</dbReference>
<name>A0A5S4ZVT0_9FIRM</name>
<reference evidence="3 4" key="1">
    <citation type="submission" date="2019-07" db="EMBL/GenBank/DDBJ databases">
        <title>Genomic Encyclopedia of Type Strains, Phase I: the one thousand microbial genomes (KMG-I) project.</title>
        <authorList>
            <person name="Kyrpides N."/>
        </authorList>
    </citation>
    <scope>NUCLEOTIDE SEQUENCE [LARGE SCALE GENOMIC DNA]</scope>
    <source>
        <strain evidence="3 4">DSM 6562</strain>
    </source>
</reference>
<organism evidence="3 4">
    <name type="scientific">Desulfallas thermosapovorans DSM 6562</name>
    <dbReference type="NCBI Taxonomy" id="1121431"/>
    <lineage>
        <taxon>Bacteria</taxon>
        <taxon>Bacillati</taxon>
        <taxon>Bacillota</taxon>
        <taxon>Clostridia</taxon>
        <taxon>Eubacteriales</taxon>
        <taxon>Desulfallaceae</taxon>
        <taxon>Desulfallas</taxon>
    </lineage>
</organism>
<dbReference type="InterPro" id="IPR006015">
    <property type="entry name" value="Universal_stress_UspA"/>
</dbReference>
<dbReference type="PRINTS" id="PR01438">
    <property type="entry name" value="UNVRSLSTRESS"/>
</dbReference>
<keyword evidence="4" id="KW-1185">Reference proteome</keyword>
<dbReference type="CDD" id="cd00293">
    <property type="entry name" value="USP-like"/>
    <property type="match status" value="1"/>
</dbReference>
<dbReference type="AlphaFoldDB" id="A0A5S4ZVT0"/>
<protein>
    <submittedName>
        <fullName evidence="3">Nucleotide-binding universal stress UspA family protein</fullName>
    </submittedName>
</protein>
<dbReference type="PANTHER" id="PTHR46268">
    <property type="entry name" value="STRESS RESPONSE PROTEIN NHAX"/>
    <property type="match status" value="1"/>
</dbReference>
<dbReference type="Proteomes" id="UP000323166">
    <property type="component" value="Unassembled WGS sequence"/>
</dbReference>
<gene>
    <name evidence="3" type="ORF">LX24_00658</name>
</gene>
<proteinExistence type="inferred from homology"/>
<dbReference type="EMBL" id="VNHM01000003">
    <property type="protein sequence ID" value="TYO96849.1"/>
    <property type="molecule type" value="Genomic_DNA"/>
</dbReference>
<evidence type="ECO:0000256" key="1">
    <source>
        <dbReference type="ARBA" id="ARBA00008791"/>
    </source>
</evidence>
<dbReference type="RefSeq" id="WP_166510723.1">
    <property type="nucleotide sequence ID" value="NZ_VNHM01000003.1"/>
</dbReference>
<evidence type="ECO:0000259" key="2">
    <source>
        <dbReference type="Pfam" id="PF00582"/>
    </source>
</evidence>
<evidence type="ECO:0000313" key="4">
    <source>
        <dbReference type="Proteomes" id="UP000323166"/>
    </source>
</evidence>
<dbReference type="Gene3D" id="3.40.50.620">
    <property type="entry name" value="HUPs"/>
    <property type="match status" value="1"/>
</dbReference>
<comment type="caution">
    <text evidence="3">The sequence shown here is derived from an EMBL/GenBank/DDBJ whole genome shotgun (WGS) entry which is preliminary data.</text>
</comment>
<comment type="similarity">
    <text evidence="1">Belongs to the universal stress protein A family.</text>
</comment>
<sequence>MFKKILVALDGSQPSQNALDAAIRLAEDYQADLLLFHVMQMPIPADKFESLSGKLGSLYYQLKEQIEGFAARLFQEATSKCASHSIKWQKRAVWGDPAGEIIKEACNGNYDLIVIGSRGLDDVENWLLGSVSQRVVRRSKCPVLVIR</sequence>
<dbReference type="SUPFAM" id="SSF52402">
    <property type="entry name" value="Adenine nucleotide alpha hydrolases-like"/>
    <property type="match status" value="1"/>
</dbReference>
<dbReference type="InterPro" id="IPR014729">
    <property type="entry name" value="Rossmann-like_a/b/a_fold"/>
</dbReference>
<evidence type="ECO:0000313" key="3">
    <source>
        <dbReference type="EMBL" id="TYO96849.1"/>
    </source>
</evidence>
<accession>A0A5S4ZVT0</accession>